<keyword evidence="2" id="KW-1185">Reference proteome</keyword>
<organism evidence="1 2">
    <name type="scientific">Paraburkholderia sejongensis</name>
    <dbReference type="NCBI Taxonomy" id="2886946"/>
    <lineage>
        <taxon>Bacteria</taxon>
        <taxon>Pseudomonadati</taxon>
        <taxon>Pseudomonadota</taxon>
        <taxon>Betaproteobacteria</taxon>
        <taxon>Burkholderiales</taxon>
        <taxon>Burkholderiaceae</taxon>
        <taxon>Paraburkholderia</taxon>
    </lineage>
</organism>
<name>A0ABS8JZ43_9BURK</name>
<dbReference type="EMBL" id="JAJITD010000011">
    <property type="protein sequence ID" value="MCC8395172.1"/>
    <property type="molecule type" value="Genomic_DNA"/>
</dbReference>
<evidence type="ECO:0000313" key="2">
    <source>
        <dbReference type="Proteomes" id="UP001431019"/>
    </source>
</evidence>
<evidence type="ECO:0000313" key="1">
    <source>
        <dbReference type="EMBL" id="MCC8395172.1"/>
    </source>
</evidence>
<accession>A0ABS8JZ43</accession>
<proteinExistence type="predicted"/>
<comment type="caution">
    <text evidence="1">The sequence shown here is derived from an EMBL/GenBank/DDBJ whole genome shotgun (WGS) entry which is preliminary data.</text>
</comment>
<sequence length="433" mass="44073">MSIISSGTRFRQVYSDDDDGRCVMSRYGWKNALATSAVLAIAGCGGGDNLSTSGPHHVSDIAVPNVAAGVNFSFDIGTVLGSRYYFTDRNNASLDEIDIPSNSFVKAIQGSGPLAFTGLGPGPSSQSGPDGATPVGNLIYVGDVNSVKIVDPASGVVKSKITVSTTGVRADEGCLDPTHGIFMISSPEETPPFATFINTTTQTIVAKVTFTDSAGQPTAGLEACRYDPASDNFYVNVDGSTANPHGELVKLPGASIRAIPSGGTQNYTTLAGVAMYPEGNCDPTGLALGPGNDIAVGCREGTTGAPLLMQIFNRSNGALLTSLNAGGGDQLEYDPPTNRYYNAASRWTSSGNASTNGACSAASPCTPVLTIVDAGTRTVVARLNTGNNAHSVAVDPATGLIFVPYSSATSPAGCPACAANGFVNGGVSVFAAK</sequence>
<dbReference type="Gene3D" id="2.130.10.10">
    <property type="entry name" value="YVTN repeat-like/Quinoprotein amine dehydrogenase"/>
    <property type="match status" value="1"/>
</dbReference>
<dbReference type="SUPFAM" id="SSF50998">
    <property type="entry name" value="Quinoprotein alcohol dehydrogenase-like"/>
    <property type="match status" value="1"/>
</dbReference>
<protein>
    <recommendedName>
        <fullName evidence="3">DNA-binding beta-propeller fold protein YncE</fullName>
    </recommendedName>
</protein>
<dbReference type="InterPro" id="IPR011047">
    <property type="entry name" value="Quinoprotein_ADH-like_sf"/>
</dbReference>
<dbReference type="Proteomes" id="UP001431019">
    <property type="component" value="Unassembled WGS sequence"/>
</dbReference>
<gene>
    <name evidence="1" type="ORF">LJ656_21525</name>
</gene>
<dbReference type="RefSeq" id="WP_230511387.1">
    <property type="nucleotide sequence ID" value="NZ_JAJITD010000011.1"/>
</dbReference>
<dbReference type="InterPro" id="IPR015943">
    <property type="entry name" value="WD40/YVTN_repeat-like_dom_sf"/>
</dbReference>
<reference evidence="1 2" key="1">
    <citation type="submission" date="2021-11" db="EMBL/GenBank/DDBJ databases">
        <authorList>
            <person name="Oh E.-T."/>
            <person name="Kim S.-B."/>
        </authorList>
    </citation>
    <scope>NUCLEOTIDE SEQUENCE [LARGE SCALE GENOMIC DNA]</scope>
    <source>
        <strain evidence="1 2">MMS20-SJTR3</strain>
    </source>
</reference>
<evidence type="ECO:0008006" key="3">
    <source>
        <dbReference type="Google" id="ProtNLM"/>
    </source>
</evidence>